<feature type="region of interest" description="Disordered" evidence="1">
    <location>
        <begin position="1987"/>
        <end position="2012"/>
    </location>
</feature>
<feature type="region of interest" description="Disordered" evidence="1">
    <location>
        <begin position="672"/>
        <end position="799"/>
    </location>
</feature>
<feature type="compositionally biased region" description="Low complexity" evidence="1">
    <location>
        <begin position="865"/>
        <end position="883"/>
    </location>
</feature>
<dbReference type="STRING" id="7994.ENSAMXP00000027673"/>
<feature type="compositionally biased region" description="Basic and acidic residues" evidence="1">
    <location>
        <begin position="1228"/>
        <end position="1255"/>
    </location>
</feature>
<dbReference type="Bgee" id="ENSAMXG00000030098">
    <property type="expression patterns" value="Expressed in testis and 14 other cell types or tissues"/>
</dbReference>
<feature type="compositionally biased region" description="Low complexity" evidence="1">
    <location>
        <begin position="1256"/>
        <end position="1299"/>
    </location>
</feature>
<feature type="compositionally biased region" description="Polar residues" evidence="1">
    <location>
        <begin position="1438"/>
        <end position="1449"/>
    </location>
</feature>
<dbReference type="PANTHER" id="PTHR33480">
    <property type="entry name" value="SET DOMAIN-CONTAINING PROTEIN-RELATED"/>
    <property type="match status" value="1"/>
</dbReference>
<feature type="compositionally biased region" description="Polar residues" evidence="1">
    <location>
        <begin position="1388"/>
        <end position="1408"/>
    </location>
</feature>
<feature type="compositionally biased region" description="Basic and acidic residues" evidence="1">
    <location>
        <begin position="784"/>
        <end position="799"/>
    </location>
</feature>
<accession>A0A3B1ICQ4</accession>
<feature type="region of interest" description="Disordered" evidence="1">
    <location>
        <begin position="1014"/>
        <end position="1325"/>
    </location>
</feature>
<feature type="compositionally biased region" description="Basic and acidic residues" evidence="1">
    <location>
        <begin position="1300"/>
        <end position="1313"/>
    </location>
</feature>
<feature type="region of interest" description="Disordered" evidence="1">
    <location>
        <begin position="509"/>
        <end position="588"/>
    </location>
</feature>
<feature type="region of interest" description="Disordered" evidence="1">
    <location>
        <begin position="1934"/>
        <end position="1975"/>
    </location>
</feature>
<feature type="compositionally biased region" description="Polar residues" evidence="1">
    <location>
        <begin position="1938"/>
        <end position="1959"/>
    </location>
</feature>
<keyword evidence="4" id="KW-1185">Reference proteome</keyword>
<reference evidence="4" key="2">
    <citation type="journal article" date="2014" name="Nat. Commun.">
        <title>The cavefish genome reveals candidate genes for eye loss.</title>
        <authorList>
            <person name="McGaugh S.E."/>
            <person name="Gross J.B."/>
            <person name="Aken B."/>
            <person name="Blin M."/>
            <person name="Borowsky R."/>
            <person name="Chalopin D."/>
            <person name="Hinaux H."/>
            <person name="Jeffery W.R."/>
            <person name="Keene A."/>
            <person name="Ma L."/>
            <person name="Minx P."/>
            <person name="Murphy D."/>
            <person name="O'Quin K.E."/>
            <person name="Retaux S."/>
            <person name="Rohner N."/>
            <person name="Searle S.M."/>
            <person name="Stahl B.A."/>
            <person name="Tabin C."/>
            <person name="Volff J.N."/>
            <person name="Yoshizawa M."/>
            <person name="Warren W.C."/>
        </authorList>
    </citation>
    <scope>NUCLEOTIDE SEQUENCE [LARGE SCALE GENOMIC DNA]</scope>
    <source>
        <strain evidence="4">female</strain>
    </source>
</reference>
<feature type="compositionally biased region" description="Low complexity" evidence="1">
    <location>
        <begin position="1200"/>
        <end position="1227"/>
    </location>
</feature>
<feature type="compositionally biased region" description="Acidic residues" evidence="1">
    <location>
        <begin position="1496"/>
        <end position="1526"/>
    </location>
</feature>
<feature type="compositionally biased region" description="Basic and acidic residues" evidence="1">
    <location>
        <begin position="1068"/>
        <end position="1079"/>
    </location>
</feature>
<evidence type="ECO:0000313" key="3">
    <source>
        <dbReference type="Ensembl" id="ENSAMXP00000027673.1"/>
    </source>
</evidence>
<proteinExistence type="predicted"/>
<feature type="compositionally biased region" description="Polar residues" evidence="1">
    <location>
        <begin position="1014"/>
        <end position="1037"/>
    </location>
</feature>
<dbReference type="Pfam" id="PF25561">
    <property type="entry name" value="QRICH1"/>
    <property type="match status" value="1"/>
</dbReference>
<feature type="compositionally biased region" description="Polar residues" evidence="1">
    <location>
        <begin position="548"/>
        <end position="574"/>
    </location>
</feature>
<dbReference type="PANTHER" id="PTHR33480:SF5">
    <property type="entry name" value="SI:DKEY-51D8.9"/>
    <property type="match status" value="1"/>
</dbReference>
<evidence type="ECO:0000256" key="1">
    <source>
        <dbReference type="SAM" id="MobiDB-lite"/>
    </source>
</evidence>
<dbReference type="InParanoid" id="A0A3B1ICQ4"/>
<feature type="compositionally biased region" description="Low complexity" evidence="1">
    <location>
        <begin position="145"/>
        <end position="156"/>
    </location>
</feature>
<feature type="compositionally biased region" description="Basic and acidic residues" evidence="1">
    <location>
        <begin position="1092"/>
        <end position="1191"/>
    </location>
</feature>
<protein>
    <recommendedName>
        <fullName evidence="2">QRICH1-like domain-containing protein</fullName>
    </recommendedName>
</protein>
<reference evidence="4" key="1">
    <citation type="submission" date="2013-03" db="EMBL/GenBank/DDBJ databases">
        <authorList>
            <person name="Jeffery W."/>
            <person name="Warren W."/>
            <person name="Wilson R.K."/>
        </authorList>
    </citation>
    <scope>NUCLEOTIDE SEQUENCE</scope>
    <source>
        <strain evidence="4">female</strain>
    </source>
</reference>
<feature type="compositionally biased region" description="Polar residues" evidence="1">
    <location>
        <begin position="743"/>
        <end position="766"/>
    </location>
</feature>
<feature type="compositionally biased region" description="Polar residues" evidence="1">
    <location>
        <begin position="1357"/>
        <end position="1379"/>
    </location>
</feature>
<organism evidence="3 4">
    <name type="scientific">Astyanax mexicanus</name>
    <name type="common">Blind cave fish</name>
    <name type="synonym">Astyanax fasciatus mexicanus</name>
    <dbReference type="NCBI Taxonomy" id="7994"/>
    <lineage>
        <taxon>Eukaryota</taxon>
        <taxon>Metazoa</taxon>
        <taxon>Chordata</taxon>
        <taxon>Craniata</taxon>
        <taxon>Vertebrata</taxon>
        <taxon>Euteleostomi</taxon>
        <taxon>Actinopterygii</taxon>
        <taxon>Neopterygii</taxon>
        <taxon>Teleostei</taxon>
        <taxon>Ostariophysi</taxon>
        <taxon>Characiformes</taxon>
        <taxon>Characoidei</taxon>
        <taxon>Acestrorhamphidae</taxon>
        <taxon>Acestrorhamphinae</taxon>
        <taxon>Astyanax</taxon>
    </lineage>
</organism>
<name>A0A3B1ICQ4_ASTMX</name>
<feature type="compositionally biased region" description="Polar residues" evidence="1">
    <location>
        <begin position="1537"/>
        <end position="1573"/>
    </location>
</feature>
<dbReference type="InterPro" id="IPR057926">
    <property type="entry name" value="QRICH1_dom"/>
</dbReference>
<feature type="compositionally biased region" description="Polar residues" evidence="1">
    <location>
        <begin position="838"/>
        <end position="864"/>
    </location>
</feature>
<evidence type="ECO:0000313" key="4">
    <source>
        <dbReference type="Proteomes" id="UP000018467"/>
    </source>
</evidence>
<feature type="compositionally biased region" description="Low complexity" evidence="1">
    <location>
        <begin position="1058"/>
        <end position="1067"/>
    </location>
</feature>
<feature type="domain" description="QRICH1-like" evidence="2">
    <location>
        <begin position="2757"/>
        <end position="2827"/>
    </location>
</feature>
<dbReference type="GeneTree" id="ENSGT00940000166933"/>
<feature type="compositionally biased region" description="Basic residues" evidence="1">
    <location>
        <begin position="2736"/>
        <end position="2745"/>
    </location>
</feature>
<feature type="region of interest" description="Disordered" evidence="1">
    <location>
        <begin position="2617"/>
        <end position="2636"/>
    </location>
</feature>
<feature type="region of interest" description="Disordered" evidence="1">
    <location>
        <begin position="2690"/>
        <end position="2754"/>
    </location>
</feature>
<feature type="region of interest" description="Disordered" evidence="1">
    <location>
        <begin position="139"/>
        <end position="259"/>
    </location>
</feature>
<feature type="region of interest" description="Disordered" evidence="1">
    <location>
        <begin position="1357"/>
        <end position="1573"/>
    </location>
</feature>
<reference evidence="3" key="4">
    <citation type="submission" date="2025-09" db="UniProtKB">
        <authorList>
            <consortium name="Ensembl"/>
        </authorList>
    </citation>
    <scope>IDENTIFICATION</scope>
</reference>
<evidence type="ECO:0000259" key="2">
    <source>
        <dbReference type="Pfam" id="PF25561"/>
    </source>
</evidence>
<sequence length="2856" mass="318695">MPVIGGVVSLASALAGNTALTGALPTSNASSKVIGDASTQTDAAVNAGPHQRRMLKNKALMCKPIIEEQAIQCNLDPPKSLFETVIDENGEKVKLVPVPVPIPMPVYIPVPMHLYSQFTPVPVGLPLPVPVPMVIPPPSASTQHSVTKSSVPSQSSVEDEDTEKSKDRPVSHGDQGSTYSGDLESEARSTPFSWADTEDSSHNLKPVSLPVSQLTRPTSEPPASTSPDQLDLEQDFPIESYNCDSEKVQRSPSKRRKRVKRVDTVEESLNEDLDSDSDCSELHSNTRLKPITVDNRKFAEVEYILSDDEQVEVHSISGSPYPSQLSSWLPSTTTVETRKAVGSRNLRTKQQFCVYCKKPNSKLARHLESQHANKPAVARALRFPKGSKKRRFFLEELCKEGNYQHNIDVLQNGNGEIVPKKRAKEIKSVIEYLPCQYCLTFFLRSALLKHERSCRIKRTFLSSSNALQELDTEGHQSSLETSVQLTQTTSRPILAIYTVQISQSSPEHMKPASLVSCDESDLTPSPQPSQPSGESYIPTNFDLEQPLSPESCNQLSPDQSIQPDLEDYSQTTDGSSLSPQSPYPSPDYCRQTSIKTILDSIPQSNQEHFETAARSDLDLRTLPNADLSHQSFVSSNPEPNRQSGFETLLQFVESCTSEIDSYSKSCQKTNYSDPIPKTDHPSVDSCLPPSVRSSPELNPQPSPYPTSQPSRDLSFEDDLPASPESFHQDSVALSPQPAVKCNGGSSPQFSPKSSVTTDQYSQNEGFSSTSSSRSKLKPVPKVLSIDKRGKSEHGMDPDILVRSKCNQIDDEQDSLSINSDEDLDTMGQSVEDIGVGSSLRSSSCQKPSFQSKKSSTAEIATQTGSPSSPEASCNTSSNSSQSNCGQKLSKQKRQFCFYCKKSFSKIARHLLMRHKNEPQVAQALSIPKGSKERLLLLGQLRNKGNYQHNIDVIREGNGEIVPKSRRRINKPMIDYFPCQYCLAFFLGNALLRHERTCKLKNSQPSLNVLQNLDTESRNQSSQETCAQPTSESSQQDYCKSRLQLHLETSSQRSHESGPQCSRESSPQRSRESGPQRSRESNPLPNPKSSPQRSRESSPQHSRESGPQRSRESSPQRSRESSPQRSRESSPQRSRESSPQRSRESSPQRSRESSPQRSRESSPQRSRESSPQRSRESSPQRSRESSPQRSRESSPLPNPKSSPQASRESSPQASRESSPQASRESSPQRSRESSPQRSRESSPQRSHESSPQRIHESSPLPDPESSLQRSRLSSPQASRETSPQRSRESSPQASRESSPQRSRESSPLPHHEALSPRGPLTPDSCNELIFNSISEASPQIDFDSCLKFLEECSSEAVSYSDPFQKSSVRISPEVSPQNTEQDPELPPESGSSLTSQPSIDSHLQGTEQSCSEDDLPASPESCPQDSVELSPEPSPKCNMESTPNTSTKPQTELCKPPSLSGDCVEPASSRSCSTYNLRRKSTQVPKVSPYTEKLELDSDVSDESEYMPADDDQSCCNMDSDDSLDEDQPAKNLDDSSAIGSSSCQNPNFQSPSNQDSSSALDMSSNPVPSHGLTVTKSYKTVGGQKISKEKRNFCVYCMKSYCKISRHLLYSHANETDVVQARSFRKGSKQRRLALQQLRIKGNYQHNIKVIQTGSGEIITKKRPPLDYSASEYLPCRHCLDFFVRQDLWRHQKFCQMKKDKGKGYRRRIQSKSSKLVPLQGYLPGACETIISGMYEDDVLDHIKKDALICKYGDCLFVRHGHDKKSHLYVSQKMRELGRFMLAVKEIDQSVEHLKQVLTPSRFNLAVKGAKIVAGFDESSNKSKTPSLALKLAYSIRQIAEILIGDGLMANDTESVADLEEFVDLLETNWICCVKNCDMQNPESTGLESCIQGPTAASPTCPEVVNKESVVMPEAETTPQCSPGTDLLLDMAAEPRSESTPQPTQNCTTGLLKSSLSNDPNEKGTENEDEKECELSKDAANHLEKEDISHNPQADEPATSATNAPSALRRKSTRIVEVNSKFSSFSGIKATPRLRVSSSKSKESSSEPRVIRTRKAPGLKKNFCKRYFCVYCKKPTGKISRHLARKHRKEKDVAHAFSFPKGSKMRRVLLRQLSNKGTYEHNVQVLQSGTGEIVPQRKLKKDSLQNDFESCPHCLGFFQKQLLLRHKTKCHMKKQEDQHVLSRRRLSSVKTYALNDCLSEGCRDIVERMHNDEISKQVNDDSLICKLGNRLFEKIGHQKHQSNYISQKMRELGRFMLAVKELDASVEYAHQVCTEARYELALEAAKKLGSFDQETNKLKYSVIMLKLGYSLRQVTEIALEENTMDDEATAQAKGFIDRLEKDWFSYVSSHTCASESSIKRNPLDVSILTKDVMKLQDCVRLAEEQAKQELIENPSLDAWKKLCRSLLAMVGLFNRGQKSMTDKILLKKFMERTKEHGGKNCEMFTKLEQSLLDKLIRIESAWEEESAVPTLITERMESSMEVLIKYRENVGIPADNPYVFARVDSTLNLGATKCLRDFAQNCGAEKPDCLTTTRVRIRVGTIFQILSLNDSEMHHVAKLVGDKRYNWQQLKENPLQLSKLCNFLYAIERGVVPRNINPPDPSKGTASAGFPAKLAAVGGETPKKGPAAPAVKRKGWSLEEQRAVKKHMGKYISLQKVPGKDDCSLCLSAEPDALKSRTWRDIKNYVHNTIQSNKRRRRNPQQMEEEQADSDSDEEDDDDDDENDSVDDSDDEPPPKRRNLSRGPRRSGSDGSSTISKIHHVYGVKAWASWVQSRSQRSDVSLKEDVLQCSAVELSEGLCRFVTEVRRPNGQVYAPDSVYYLCLGIQQVRIHSFFFFLCISTQTHTPVHTPVHTTYV</sequence>
<dbReference type="Ensembl" id="ENSAMXT00000050231.1">
    <property type="protein sequence ID" value="ENSAMXP00000027673.1"/>
    <property type="gene ID" value="ENSAMXG00000030098.1"/>
</dbReference>
<dbReference type="Proteomes" id="UP000018467">
    <property type="component" value="Unassembled WGS sequence"/>
</dbReference>
<reference evidence="3" key="3">
    <citation type="submission" date="2025-08" db="UniProtKB">
        <authorList>
            <consortium name="Ensembl"/>
        </authorList>
    </citation>
    <scope>IDENTIFICATION</scope>
</reference>
<feature type="compositionally biased region" description="Acidic residues" evidence="1">
    <location>
        <begin position="2703"/>
        <end position="2732"/>
    </location>
</feature>
<feature type="compositionally biased region" description="Polar residues" evidence="1">
    <location>
        <begin position="210"/>
        <end position="228"/>
    </location>
</feature>
<feature type="region of interest" description="Disordered" evidence="1">
    <location>
        <begin position="837"/>
        <end position="885"/>
    </location>
</feature>